<feature type="domain" description="DALR anticodon binding" evidence="14">
    <location>
        <begin position="425"/>
        <end position="539"/>
    </location>
</feature>
<dbReference type="GO" id="GO:0006420">
    <property type="term" value="P:arginyl-tRNA aminoacylation"/>
    <property type="evidence" value="ECO:0007669"/>
    <property type="project" value="UniProtKB-UniRule"/>
</dbReference>
<dbReference type="InterPro" id="IPR008909">
    <property type="entry name" value="DALR_anticod-bd"/>
</dbReference>
<proteinExistence type="inferred from homology"/>
<evidence type="ECO:0000259" key="15">
    <source>
        <dbReference type="SMART" id="SM01016"/>
    </source>
</evidence>
<dbReference type="InterPro" id="IPR014729">
    <property type="entry name" value="Rossmann-like_a/b/a_fold"/>
</dbReference>
<evidence type="ECO:0000256" key="8">
    <source>
        <dbReference type="ARBA" id="ARBA00022917"/>
    </source>
</evidence>
<accession>A0A0G0RK57</accession>
<dbReference type="SMART" id="SM01016">
    <property type="entry name" value="Arg_tRNA_synt_N"/>
    <property type="match status" value="1"/>
</dbReference>
<dbReference type="GO" id="GO:0005524">
    <property type="term" value="F:ATP binding"/>
    <property type="evidence" value="ECO:0007669"/>
    <property type="project" value="UniProtKB-UniRule"/>
</dbReference>
<gene>
    <name evidence="11" type="primary">argS</name>
    <name evidence="16" type="ORF">UT53_C0031G0003</name>
</gene>
<keyword evidence="5 11" id="KW-0436">Ligase</keyword>
<evidence type="ECO:0000256" key="3">
    <source>
        <dbReference type="ARBA" id="ARBA00011245"/>
    </source>
</evidence>
<comment type="similarity">
    <text evidence="2 11 12">Belongs to the class-I aminoacyl-tRNA synthetase family.</text>
</comment>
<evidence type="ECO:0000256" key="9">
    <source>
        <dbReference type="ARBA" id="ARBA00023146"/>
    </source>
</evidence>
<dbReference type="InterPro" id="IPR005148">
    <property type="entry name" value="Arg-tRNA-synth_N"/>
</dbReference>
<reference evidence="16 17" key="1">
    <citation type="journal article" date="2015" name="Nature">
        <title>rRNA introns, odd ribosomes, and small enigmatic genomes across a large radiation of phyla.</title>
        <authorList>
            <person name="Brown C.T."/>
            <person name="Hug L.A."/>
            <person name="Thomas B.C."/>
            <person name="Sharon I."/>
            <person name="Castelle C.J."/>
            <person name="Singh A."/>
            <person name="Wilkins M.J."/>
            <person name="Williams K.H."/>
            <person name="Banfield J.F."/>
        </authorList>
    </citation>
    <scope>NUCLEOTIDE SEQUENCE [LARGE SCALE GENOMIC DNA]</scope>
</reference>
<dbReference type="PATRIC" id="fig|1619031.3.peg.493"/>
<dbReference type="PANTHER" id="PTHR11956">
    <property type="entry name" value="ARGINYL-TRNA SYNTHETASE"/>
    <property type="match status" value="1"/>
</dbReference>
<dbReference type="EC" id="6.1.1.19" evidence="11"/>
<dbReference type="CDD" id="cd00671">
    <property type="entry name" value="ArgRS_core"/>
    <property type="match status" value="1"/>
</dbReference>
<name>A0A0G0RK57_9BACT</name>
<dbReference type="FunFam" id="3.40.50.620:FF:000062">
    <property type="entry name" value="Arginine--tRNA ligase"/>
    <property type="match status" value="1"/>
</dbReference>
<dbReference type="GO" id="GO:0004814">
    <property type="term" value="F:arginine-tRNA ligase activity"/>
    <property type="evidence" value="ECO:0007669"/>
    <property type="project" value="UniProtKB-UniRule"/>
</dbReference>
<dbReference type="InterPro" id="IPR001278">
    <property type="entry name" value="Arg-tRNA-ligase"/>
</dbReference>
<dbReference type="NCBIfam" id="TIGR00456">
    <property type="entry name" value="argS"/>
    <property type="match status" value="1"/>
</dbReference>
<evidence type="ECO:0000259" key="14">
    <source>
        <dbReference type="SMART" id="SM00836"/>
    </source>
</evidence>
<comment type="subcellular location">
    <subcellularLocation>
        <location evidence="1 11">Cytoplasm</location>
    </subcellularLocation>
</comment>
<keyword evidence="13" id="KW-1133">Transmembrane helix</keyword>
<evidence type="ECO:0000256" key="6">
    <source>
        <dbReference type="ARBA" id="ARBA00022741"/>
    </source>
</evidence>
<evidence type="ECO:0000256" key="10">
    <source>
        <dbReference type="ARBA" id="ARBA00049339"/>
    </source>
</evidence>
<evidence type="ECO:0000256" key="2">
    <source>
        <dbReference type="ARBA" id="ARBA00005594"/>
    </source>
</evidence>
<feature type="domain" description="Arginyl tRNA synthetase N-terminal" evidence="15">
    <location>
        <begin position="1"/>
        <end position="85"/>
    </location>
</feature>
<evidence type="ECO:0000313" key="17">
    <source>
        <dbReference type="Proteomes" id="UP000034764"/>
    </source>
</evidence>
<keyword evidence="13" id="KW-0812">Transmembrane</keyword>
<dbReference type="SMART" id="SM00836">
    <property type="entry name" value="DALR_1"/>
    <property type="match status" value="1"/>
</dbReference>
<keyword evidence="6 11" id="KW-0547">Nucleotide-binding</keyword>
<dbReference type="PRINTS" id="PR01038">
    <property type="entry name" value="TRNASYNTHARG"/>
</dbReference>
<evidence type="ECO:0000256" key="13">
    <source>
        <dbReference type="SAM" id="Phobius"/>
    </source>
</evidence>
<sequence length="539" mass="61086">MTIKRQIIEIVSKYADGVVFDILNPPNRNLGDYSINLAFKLEKTKGGKAIEWADKIRDELKSDKELTVISDKIEIASPGFVNIFLKTDFISSEFKKILMAGDDYGKIDLGAGKKINLEFVSANPTGPMTVHNVRAAAYGDTLGNVFKKCGYNVTKEYYINDVGVQVQKLGKSVLLRLKELRGEKIDFEEGLYKGDYIIEVAKKLLDKELPAKEDEQINYCRDFAIEYLIKSGQNSMASIGVNFDVWFRESQLHASGEAIGALDYLKSKNLVYEKDGASWFKVSNYFPDQQDAVIVKSDGQTSYLMNDIAYTKNKIEKRGFDKAINIWGTDHHGDVPRLLAGAKALGYADGNLEVLLHQLIMVKEKDEYQRMSKREGKFVLLDDFLPKVGRDAIRFFFMAKDMNTHMEFDVELAKEQSKKNPIFYAQYAYARLSSIFDKSSVDVKLDKEISITDEEEATLAMDAIHLPEVIEEIGTSYRVHHLAEYVLRVANDFHKFYENHKVLHEDEKIRDSRLVLASGILVVLGICFGLMGISAPKEM</sequence>
<evidence type="ECO:0000256" key="1">
    <source>
        <dbReference type="ARBA" id="ARBA00004496"/>
    </source>
</evidence>
<evidence type="ECO:0000256" key="11">
    <source>
        <dbReference type="HAMAP-Rule" id="MF_00123"/>
    </source>
</evidence>
<protein>
    <recommendedName>
        <fullName evidence="11">Arginine--tRNA ligase</fullName>
        <ecNumber evidence="11">6.1.1.19</ecNumber>
    </recommendedName>
    <alternativeName>
        <fullName evidence="11">Arginyl-tRNA synthetase</fullName>
        <shortName evidence="11">ArgRS</shortName>
    </alternativeName>
</protein>
<dbReference type="Proteomes" id="UP000034764">
    <property type="component" value="Unassembled WGS sequence"/>
</dbReference>
<dbReference type="Gene3D" id="3.30.1360.70">
    <property type="entry name" value="Arginyl tRNA synthetase N-terminal domain"/>
    <property type="match status" value="1"/>
</dbReference>
<dbReference type="GO" id="GO:0005737">
    <property type="term" value="C:cytoplasm"/>
    <property type="evidence" value="ECO:0007669"/>
    <property type="project" value="UniProtKB-SubCell"/>
</dbReference>
<evidence type="ECO:0000313" key="16">
    <source>
        <dbReference type="EMBL" id="KKR22890.1"/>
    </source>
</evidence>
<feature type="transmembrane region" description="Helical" evidence="13">
    <location>
        <begin position="514"/>
        <end position="533"/>
    </location>
</feature>
<dbReference type="AlphaFoldDB" id="A0A0G0RK57"/>
<dbReference type="InterPro" id="IPR036695">
    <property type="entry name" value="Arg-tRNA-synth_N_sf"/>
</dbReference>
<keyword evidence="9 11" id="KW-0030">Aminoacyl-tRNA synthetase</keyword>
<dbReference type="HAMAP" id="MF_00123">
    <property type="entry name" value="Arg_tRNA_synth"/>
    <property type="match status" value="1"/>
</dbReference>
<comment type="caution">
    <text evidence="16">The sequence shown here is derived from an EMBL/GenBank/DDBJ whole genome shotgun (WGS) entry which is preliminary data.</text>
</comment>
<dbReference type="SUPFAM" id="SSF52374">
    <property type="entry name" value="Nucleotidylyl transferase"/>
    <property type="match status" value="1"/>
</dbReference>
<keyword evidence="13" id="KW-0472">Membrane</keyword>
<evidence type="ECO:0000256" key="4">
    <source>
        <dbReference type="ARBA" id="ARBA00022490"/>
    </source>
</evidence>
<keyword evidence="4 11" id="KW-0963">Cytoplasm</keyword>
<organism evidence="16 17">
    <name type="scientific">Candidatus Yanofskybacteria bacterium GW2011_GWD2_39_48</name>
    <dbReference type="NCBI Taxonomy" id="1619031"/>
    <lineage>
        <taxon>Bacteria</taxon>
        <taxon>Candidatus Yanofskyibacteriota</taxon>
    </lineage>
</organism>
<keyword evidence="8 11" id="KW-0648">Protein biosynthesis</keyword>
<dbReference type="InterPro" id="IPR009080">
    <property type="entry name" value="tRNAsynth_Ia_anticodon-bd"/>
</dbReference>
<evidence type="ECO:0000256" key="5">
    <source>
        <dbReference type="ARBA" id="ARBA00022598"/>
    </source>
</evidence>
<dbReference type="SUPFAM" id="SSF55190">
    <property type="entry name" value="Arginyl-tRNA synthetase (ArgRS), N-terminal 'additional' domain"/>
    <property type="match status" value="1"/>
</dbReference>
<dbReference type="InterPro" id="IPR035684">
    <property type="entry name" value="ArgRS_core"/>
</dbReference>
<dbReference type="SUPFAM" id="SSF47323">
    <property type="entry name" value="Anticodon-binding domain of a subclass of class I aminoacyl-tRNA synthetases"/>
    <property type="match status" value="1"/>
</dbReference>
<evidence type="ECO:0000256" key="12">
    <source>
        <dbReference type="RuleBase" id="RU363038"/>
    </source>
</evidence>
<evidence type="ECO:0000256" key="7">
    <source>
        <dbReference type="ARBA" id="ARBA00022840"/>
    </source>
</evidence>
<dbReference type="Pfam" id="PF05746">
    <property type="entry name" value="DALR_1"/>
    <property type="match status" value="1"/>
</dbReference>
<dbReference type="Pfam" id="PF00750">
    <property type="entry name" value="tRNA-synt_1d"/>
    <property type="match status" value="1"/>
</dbReference>
<dbReference type="Gene3D" id="3.40.50.620">
    <property type="entry name" value="HUPs"/>
    <property type="match status" value="1"/>
</dbReference>
<dbReference type="EMBL" id="LBXD01000031">
    <property type="protein sequence ID" value="KKR22890.1"/>
    <property type="molecule type" value="Genomic_DNA"/>
</dbReference>
<comment type="caution">
    <text evidence="11">Lacks conserved residue(s) required for the propagation of feature annotation.</text>
</comment>
<dbReference type="PANTHER" id="PTHR11956:SF5">
    <property type="entry name" value="ARGININE--TRNA LIGASE, CYTOPLASMIC"/>
    <property type="match status" value="1"/>
</dbReference>
<comment type="subunit">
    <text evidence="3 11">Monomer.</text>
</comment>
<dbReference type="Pfam" id="PF03485">
    <property type="entry name" value="Arg_tRNA_synt_N"/>
    <property type="match status" value="1"/>
</dbReference>
<dbReference type="Gene3D" id="1.10.730.10">
    <property type="entry name" value="Isoleucyl-tRNA Synthetase, Domain 1"/>
    <property type="match status" value="1"/>
</dbReference>
<comment type="catalytic activity">
    <reaction evidence="10 11">
        <text>tRNA(Arg) + L-arginine + ATP = L-arginyl-tRNA(Arg) + AMP + diphosphate</text>
        <dbReference type="Rhea" id="RHEA:20301"/>
        <dbReference type="Rhea" id="RHEA-COMP:9658"/>
        <dbReference type="Rhea" id="RHEA-COMP:9673"/>
        <dbReference type="ChEBI" id="CHEBI:30616"/>
        <dbReference type="ChEBI" id="CHEBI:32682"/>
        <dbReference type="ChEBI" id="CHEBI:33019"/>
        <dbReference type="ChEBI" id="CHEBI:78442"/>
        <dbReference type="ChEBI" id="CHEBI:78513"/>
        <dbReference type="ChEBI" id="CHEBI:456215"/>
        <dbReference type="EC" id="6.1.1.19"/>
    </reaction>
</comment>
<keyword evidence="7 11" id="KW-0067">ATP-binding</keyword>